<name>A0A7C3HG94_MEIRU</name>
<proteinExistence type="predicted"/>
<organism evidence="1">
    <name type="scientific">Meiothermus ruber</name>
    <dbReference type="NCBI Taxonomy" id="277"/>
    <lineage>
        <taxon>Bacteria</taxon>
        <taxon>Thermotogati</taxon>
        <taxon>Deinococcota</taxon>
        <taxon>Deinococci</taxon>
        <taxon>Thermales</taxon>
        <taxon>Thermaceae</taxon>
        <taxon>Meiothermus</taxon>
    </lineage>
</organism>
<dbReference type="Gene3D" id="3.30.460.10">
    <property type="entry name" value="Beta Polymerase, domain 2"/>
    <property type="match status" value="1"/>
</dbReference>
<evidence type="ECO:0000313" key="1">
    <source>
        <dbReference type="EMBL" id="HFG21818.1"/>
    </source>
</evidence>
<dbReference type="InterPro" id="IPR043519">
    <property type="entry name" value="NT_sf"/>
</dbReference>
<protein>
    <submittedName>
        <fullName evidence="1">GrpB family protein</fullName>
    </submittedName>
</protein>
<dbReference type="SUPFAM" id="SSF81301">
    <property type="entry name" value="Nucleotidyltransferase"/>
    <property type="match status" value="1"/>
</dbReference>
<accession>A0A7C3HG94</accession>
<sequence>MSQPIVVVDYDPTWPEVFERLRAPVWRAVQDFALAIEHVGSTSVPGLAAKPIIDMDVVIASAALIPLAIERLGTLGYVHRGNLGIEGREAFQQPAHLPPHHLYVCLQDSVSLRNHLALRDYLRAHPAAVQAYGALKKRLAQEHAHNIEAYIEAKSDLILSMLAQTGFETEQIAAIREQNRAKP</sequence>
<gene>
    <name evidence="1" type="ORF">ENS82_14095</name>
</gene>
<comment type="caution">
    <text evidence="1">The sequence shown here is derived from an EMBL/GenBank/DDBJ whole genome shotgun (WGS) entry which is preliminary data.</text>
</comment>
<dbReference type="EMBL" id="DSWI01000035">
    <property type="protein sequence ID" value="HFG21818.1"/>
    <property type="molecule type" value="Genomic_DNA"/>
</dbReference>
<dbReference type="InterPro" id="IPR007344">
    <property type="entry name" value="GrpB/CoaE"/>
</dbReference>
<reference evidence="1" key="1">
    <citation type="journal article" date="2020" name="mSystems">
        <title>Genome- and Community-Level Interaction Insights into Carbon Utilization and Element Cycling Functions of Hydrothermarchaeota in Hydrothermal Sediment.</title>
        <authorList>
            <person name="Zhou Z."/>
            <person name="Liu Y."/>
            <person name="Xu W."/>
            <person name="Pan J."/>
            <person name="Luo Z.H."/>
            <person name="Li M."/>
        </authorList>
    </citation>
    <scope>NUCLEOTIDE SEQUENCE [LARGE SCALE GENOMIC DNA]</scope>
    <source>
        <strain evidence="1">SpSt-524</strain>
    </source>
</reference>
<dbReference type="AlphaFoldDB" id="A0A7C3HG94"/>
<dbReference type="PANTHER" id="PTHR34822">
    <property type="entry name" value="GRPB DOMAIN PROTEIN (AFU_ORTHOLOGUE AFUA_1G01530)"/>
    <property type="match status" value="1"/>
</dbReference>
<dbReference type="Pfam" id="PF04229">
    <property type="entry name" value="GrpB"/>
    <property type="match status" value="1"/>
</dbReference>
<dbReference type="PANTHER" id="PTHR34822:SF1">
    <property type="entry name" value="GRPB FAMILY PROTEIN"/>
    <property type="match status" value="1"/>
</dbReference>